<feature type="domain" description="SAM-dependent MTase RsmB/NOP-type" evidence="7">
    <location>
        <begin position="1"/>
        <end position="309"/>
    </location>
</feature>
<keyword evidence="9" id="KW-1185">Reference proteome</keyword>
<evidence type="ECO:0000256" key="6">
    <source>
        <dbReference type="PROSITE-ProRule" id="PRU01023"/>
    </source>
</evidence>
<dbReference type="PRINTS" id="PR02008">
    <property type="entry name" value="RCMTFAMILY"/>
</dbReference>
<evidence type="ECO:0000256" key="5">
    <source>
        <dbReference type="ARBA" id="ARBA00022884"/>
    </source>
</evidence>
<comment type="similarity">
    <text evidence="1 6">Belongs to the class I-like SAM-binding methyltransferase superfamily. RsmB/NOP family.</text>
</comment>
<organism evidence="8 9">
    <name type="scientific">Cordylochernes scorpioides</name>
    <dbReference type="NCBI Taxonomy" id="51811"/>
    <lineage>
        <taxon>Eukaryota</taxon>
        <taxon>Metazoa</taxon>
        <taxon>Ecdysozoa</taxon>
        <taxon>Arthropoda</taxon>
        <taxon>Chelicerata</taxon>
        <taxon>Arachnida</taxon>
        <taxon>Pseudoscorpiones</taxon>
        <taxon>Cheliferoidea</taxon>
        <taxon>Chernetidae</taxon>
        <taxon>Cordylochernes</taxon>
    </lineage>
</organism>
<protein>
    <submittedName>
        <fullName evidence="8">NSUN6</fullName>
    </submittedName>
</protein>
<dbReference type="InterPro" id="IPR001678">
    <property type="entry name" value="MeTrfase_RsmB-F_NOP2_dom"/>
</dbReference>
<dbReference type="InterPro" id="IPR023267">
    <property type="entry name" value="RCMT"/>
</dbReference>
<dbReference type="InterPro" id="IPR029063">
    <property type="entry name" value="SAM-dependent_MTases_sf"/>
</dbReference>
<accession>A0ABY6LJP5</accession>
<evidence type="ECO:0000313" key="8">
    <source>
        <dbReference type="EMBL" id="UYV81415.1"/>
    </source>
</evidence>
<name>A0ABY6LJP5_9ARAC</name>
<dbReference type="InterPro" id="IPR049560">
    <property type="entry name" value="MeTrfase_RsmB-F_NOP2_cat"/>
</dbReference>
<evidence type="ECO:0000256" key="2">
    <source>
        <dbReference type="ARBA" id="ARBA00022603"/>
    </source>
</evidence>
<evidence type="ECO:0000259" key="7">
    <source>
        <dbReference type="PROSITE" id="PS51686"/>
    </source>
</evidence>
<dbReference type="EMBL" id="CP092882">
    <property type="protein sequence ID" value="UYV81415.1"/>
    <property type="molecule type" value="Genomic_DNA"/>
</dbReference>
<dbReference type="InterPro" id="IPR018314">
    <property type="entry name" value="RsmB/NOL1/NOP2-like_CS"/>
</dbReference>
<dbReference type="PROSITE" id="PS51686">
    <property type="entry name" value="SAM_MT_RSMB_NOP"/>
    <property type="match status" value="1"/>
</dbReference>
<proteinExistence type="inferred from homology"/>
<dbReference type="PANTHER" id="PTHR22807:SF34">
    <property type="entry name" value="TRNA (CYTOSINE(72)-C(5))-METHYLTRANSFERASE NSUN6"/>
    <property type="match status" value="1"/>
</dbReference>
<evidence type="ECO:0000256" key="3">
    <source>
        <dbReference type="ARBA" id="ARBA00022679"/>
    </source>
</evidence>
<dbReference type="SUPFAM" id="SSF53335">
    <property type="entry name" value="S-adenosyl-L-methionine-dependent methyltransferases"/>
    <property type="match status" value="2"/>
</dbReference>
<dbReference type="Pfam" id="PF01189">
    <property type="entry name" value="Methyltr_RsmB-F"/>
    <property type="match status" value="1"/>
</dbReference>
<evidence type="ECO:0000256" key="4">
    <source>
        <dbReference type="ARBA" id="ARBA00022691"/>
    </source>
</evidence>
<feature type="binding site" evidence="6">
    <location>
        <position position="193"/>
    </location>
    <ligand>
        <name>S-adenosyl-L-methionine</name>
        <dbReference type="ChEBI" id="CHEBI:59789"/>
    </ligand>
</feature>
<evidence type="ECO:0000256" key="1">
    <source>
        <dbReference type="ARBA" id="ARBA00007494"/>
    </source>
</evidence>
<gene>
    <name evidence="8" type="ORF">LAZ67_20001135</name>
</gene>
<dbReference type="Gene3D" id="3.40.50.150">
    <property type="entry name" value="Vaccinia Virus protein VP39"/>
    <property type="match status" value="2"/>
</dbReference>
<feature type="active site" description="Nucleophile" evidence="6">
    <location>
        <position position="242"/>
    </location>
</feature>
<keyword evidence="4 6" id="KW-0949">S-adenosyl-L-methionine</keyword>
<reference evidence="8 9" key="1">
    <citation type="submission" date="2022-01" db="EMBL/GenBank/DDBJ databases">
        <title>A chromosomal length assembly of Cordylochernes scorpioides.</title>
        <authorList>
            <person name="Zeh D."/>
            <person name="Zeh J."/>
        </authorList>
    </citation>
    <scope>NUCLEOTIDE SEQUENCE [LARGE SCALE GENOMIC DNA]</scope>
    <source>
        <strain evidence="8">IN4F17</strain>
        <tissue evidence="8">Whole Body</tissue>
    </source>
</reference>
<keyword evidence="2 6" id="KW-0489">Methyltransferase</keyword>
<dbReference type="PANTHER" id="PTHR22807">
    <property type="entry name" value="NOP2 YEAST -RELATED NOL1/NOP2/FMU SUN DOMAIN-CONTAINING"/>
    <property type="match status" value="1"/>
</dbReference>
<keyword evidence="3 6" id="KW-0808">Transferase</keyword>
<sequence length="309" mass="34212">MIIMEMFTWDKLIENVISILFHTYVLFQSTQCSRGPTGLAVRMEATPLNCPPLHGLLPGLVFPQNLPSVVCGHVLRPQPGELVLDMCAAPGRFSLWNKSCSPYCAAQEVKLPILPPSWKTSTRGTGHDNHVQTYVFNSCKAVDSTLTTPSSTAERHQLLQGPDTEGMCQRSGGVPERQGPPYPPGLFDRILLDAPCSGLGQRPRLSLGSVRQLSSYPPLQKTLFSTAVQLLKPGGTLVYSTCSLARGENEGLVEWALDNHPCLQLASQVCSSLEFHYTNFLFIMFNCHLNSYKINYLTQPPMRDYLQET</sequence>
<dbReference type="PROSITE" id="PS01153">
    <property type="entry name" value="NOL1_NOP2_SUN"/>
    <property type="match status" value="1"/>
</dbReference>
<dbReference type="Proteomes" id="UP001235939">
    <property type="component" value="Chromosome 20"/>
</dbReference>
<comment type="caution">
    <text evidence="6">Lacks conserved residue(s) required for the propagation of feature annotation.</text>
</comment>
<evidence type="ECO:0000313" key="9">
    <source>
        <dbReference type="Proteomes" id="UP001235939"/>
    </source>
</evidence>
<keyword evidence="5 6" id="KW-0694">RNA-binding</keyword>